<evidence type="ECO:0000313" key="2">
    <source>
        <dbReference type="EMBL" id="OAI14465.1"/>
    </source>
</evidence>
<keyword evidence="1" id="KW-0812">Transmembrane</keyword>
<feature type="transmembrane region" description="Helical" evidence="1">
    <location>
        <begin position="47"/>
        <end position="66"/>
    </location>
</feature>
<evidence type="ECO:0000313" key="3">
    <source>
        <dbReference type="Proteomes" id="UP000077628"/>
    </source>
</evidence>
<keyword evidence="3" id="KW-1185">Reference proteome</keyword>
<organism evidence="2 3">
    <name type="scientific">Methylomonas koyamae</name>
    <dbReference type="NCBI Taxonomy" id="702114"/>
    <lineage>
        <taxon>Bacteria</taxon>
        <taxon>Pseudomonadati</taxon>
        <taxon>Pseudomonadota</taxon>
        <taxon>Gammaproteobacteria</taxon>
        <taxon>Methylococcales</taxon>
        <taxon>Methylococcaceae</taxon>
        <taxon>Methylomonas</taxon>
    </lineage>
</organism>
<feature type="transmembrane region" description="Helical" evidence="1">
    <location>
        <begin position="148"/>
        <end position="165"/>
    </location>
</feature>
<name>A0A177N999_9GAMM</name>
<dbReference type="AlphaFoldDB" id="A0A177N999"/>
<feature type="transmembrane region" description="Helical" evidence="1">
    <location>
        <begin position="12"/>
        <end position="35"/>
    </location>
</feature>
<proteinExistence type="predicted"/>
<reference evidence="3" key="1">
    <citation type="submission" date="2016-03" db="EMBL/GenBank/DDBJ databases">
        <authorList>
            <person name="Heylen K."/>
            <person name="De Vos P."/>
            <person name="Vekeman B."/>
        </authorList>
    </citation>
    <scope>NUCLEOTIDE SEQUENCE [LARGE SCALE GENOMIC DNA]</scope>
    <source>
        <strain evidence="3">R-45383</strain>
    </source>
</reference>
<dbReference type="EMBL" id="LUUK01000200">
    <property type="protein sequence ID" value="OAI14465.1"/>
    <property type="molecule type" value="Genomic_DNA"/>
</dbReference>
<comment type="caution">
    <text evidence="2">The sequence shown here is derived from an EMBL/GenBank/DDBJ whole genome shotgun (WGS) entry which is preliminary data.</text>
</comment>
<evidence type="ECO:0000256" key="1">
    <source>
        <dbReference type="SAM" id="Phobius"/>
    </source>
</evidence>
<feature type="transmembrane region" description="Helical" evidence="1">
    <location>
        <begin position="78"/>
        <end position="97"/>
    </location>
</feature>
<gene>
    <name evidence="2" type="ORF">A1355_12595</name>
</gene>
<accession>A0A177N999</accession>
<protein>
    <submittedName>
        <fullName evidence="2">Uncharacterized protein</fullName>
    </submittedName>
</protein>
<feature type="transmembrane region" description="Helical" evidence="1">
    <location>
        <begin position="235"/>
        <end position="256"/>
    </location>
</feature>
<dbReference type="Proteomes" id="UP000077628">
    <property type="component" value="Unassembled WGS sequence"/>
</dbReference>
<keyword evidence="1" id="KW-1133">Transmembrane helix</keyword>
<keyword evidence="1" id="KW-0472">Membrane</keyword>
<feature type="transmembrane region" description="Helical" evidence="1">
    <location>
        <begin position="284"/>
        <end position="300"/>
    </location>
</feature>
<sequence length="465" mass="51605">MLYGVSSVYLGLAFWVAVAYGTLPAALGVAGLLTLSAAIKNYQGGGVFLGGTLALMFCVGFGLTPLLDYSQRKEDTLFANLGLCIGFALLAACLFWFGHQRHVIKARPNAAESDSDDSAPAGGRPMLVSSSKPRAEASLYPPTPVGRVFWLLFFSLGLYACFLMYRIVKDLTEVSETRLNPTRCAWMMMVPLYNLNVFYQVERRVSRVAGNQRFRFGAAPGTLLVLMIAGELFGWLAPGFLLPITVVIGAVPWLILQERMNQLRRSAGLPWREEPDRYSWRQRAVLLAGLPFMVFALYLGRGELAFYTGERLRAEQVVAGVASNYRLTIPSGKWRRANSGSFPDTDMKLLTSAEDEWVLVRVRPSERQSLDYYVDRRQASIAGDWRDFKIEETRTLIWAGELQPMSLARYSQNSPFTFGAHELYVATLVARDQVIEVIGQGQKQSAADVGALVRSFRLATAGNES</sequence>
<dbReference type="STRING" id="702114.A1355_12595"/>